<evidence type="ECO:0000259" key="10">
    <source>
        <dbReference type="Pfam" id="PF00117"/>
    </source>
</evidence>
<dbReference type="PANTHER" id="PTHR42701:SF1">
    <property type="entry name" value="IMIDAZOLE GLYCEROL PHOSPHATE SYNTHASE SUBUNIT HISH"/>
    <property type="match status" value="1"/>
</dbReference>
<keyword evidence="3" id="KW-0028">Amino-acid biosynthesis</keyword>
<evidence type="ECO:0000256" key="7">
    <source>
        <dbReference type="ARBA" id="ARBA00023239"/>
    </source>
</evidence>
<keyword evidence="5" id="KW-0315">Glutamine amidotransferase</keyword>
<dbReference type="AlphaFoldDB" id="A0A0F9E1J7"/>
<evidence type="ECO:0000256" key="5">
    <source>
        <dbReference type="ARBA" id="ARBA00022962"/>
    </source>
</evidence>
<dbReference type="PROSITE" id="PS51273">
    <property type="entry name" value="GATASE_TYPE_1"/>
    <property type="match status" value="1"/>
</dbReference>
<sequence length="214" mass="22809">MQSPSCVVVDYGIGNVFSVMQALRQLGAEVELSADLSTILAADRVILPGVGAFGKAVDTLRQMGLDEALRKFIATERPFLGICVGMQVLMERGLEYGTHQGLGFFEGEVSRVAQVDETGQKLRVPLIGWNTPVPTGPDRWNGTPLATTPPETDYYFVHSFAVNAADPADVAAIVPVGAGHVTAAIHRDNIFGVQFHPERSADGGQAFLAGFLAL</sequence>
<dbReference type="PANTHER" id="PTHR42701">
    <property type="entry name" value="IMIDAZOLE GLYCEROL PHOSPHATE SYNTHASE SUBUNIT HISH"/>
    <property type="match status" value="1"/>
</dbReference>
<protein>
    <recommendedName>
        <fullName evidence="10">Glutamine amidotransferase domain-containing protein</fullName>
    </recommendedName>
</protein>
<dbReference type="HAMAP" id="MF_00278">
    <property type="entry name" value="HisH"/>
    <property type="match status" value="1"/>
</dbReference>
<evidence type="ECO:0000256" key="6">
    <source>
        <dbReference type="ARBA" id="ARBA00023102"/>
    </source>
</evidence>
<comment type="catalytic activity">
    <reaction evidence="9">
        <text>L-glutamine + H2O = L-glutamate + NH4(+)</text>
        <dbReference type="Rhea" id="RHEA:15889"/>
        <dbReference type="ChEBI" id="CHEBI:15377"/>
        <dbReference type="ChEBI" id="CHEBI:28938"/>
        <dbReference type="ChEBI" id="CHEBI:29985"/>
        <dbReference type="ChEBI" id="CHEBI:58359"/>
        <dbReference type="EC" id="3.5.1.2"/>
    </reaction>
</comment>
<evidence type="ECO:0000256" key="8">
    <source>
        <dbReference type="ARBA" id="ARBA00047838"/>
    </source>
</evidence>
<comment type="caution">
    <text evidence="11">The sequence shown here is derived from an EMBL/GenBank/DDBJ whole genome shotgun (WGS) entry which is preliminary data.</text>
</comment>
<comment type="pathway">
    <text evidence="1">Amino-acid biosynthesis; L-histidine biosynthesis; L-histidine from 5-phospho-alpha-D-ribose 1-diphosphate: step 5/9.</text>
</comment>
<evidence type="ECO:0000256" key="1">
    <source>
        <dbReference type="ARBA" id="ARBA00005091"/>
    </source>
</evidence>
<reference evidence="11" key="1">
    <citation type="journal article" date="2015" name="Nature">
        <title>Complex archaea that bridge the gap between prokaryotes and eukaryotes.</title>
        <authorList>
            <person name="Spang A."/>
            <person name="Saw J.H."/>
            <person name="Jorgensen S.L."/>
            <person name="Zaremba-Niedzwiedzka K."/>
            <person name="Martijn J."/>
            <person name="Lind A.E."/>
            <person name="van Eijk R."/>
            <person name="Schleper C."/>
            <person name="Guy L."/>
            <person name="Ettema T.J."/>
        </authorList>
    </citation>
    <scope>NUCLEOTIDE SEQUENCE</scope>
</reference>
<evidence type="ECO:0000256" key="4">
    <source>
        <dbReference type="ARBA" id="ARBA00022801"/>
    </source>
</evidence>
<dbReference type="PIRSF" id="PIRSF000495">
    <property type="entry name" value="Amidotransf_hisH"/>
    <property type="match status" value="1"/>
</dbReference>
<comment type="subunit">
    <text evidence="2">Heterodimer of HisH and HisF.</text>
</comment>
<evidence type="ECO:0000256" key="2">
    <source>
        <dbReference type="ARBA" id="ARBA00011152"/>
    </source>
</evidence>
<evidence type="ECO:0000313" key="11">
    <source>
        <dbReference type="EMBL" id="KKL18023.1"/>
    </source>
</evidence>
<dbReference type="UniPathway" id="UPA00031">
    <property type="reaction ID" value="UER00010"/>
</dbReference>
<dbReference type="Gene3D" id="3.40.50.880">
    <property type="match status" value="1"/>
</dbReference>
<organism evidence="11">
    <name type="scientific">marine sediment metagenome</name>
    <dbReference type="NCBI Taxonomy" id="412755"/>
    <lineage>
        <taxon>unclassified sequences</taxon>
        <taxon>metagenomes</taxon>
        <taxon>ecological metagenomes</taxon>
    </lineage>
</organism>
<evidence type="ECO:0000256" key="3">
    <source>
        <dbReference type="ARBA" id="ARBA00022605"/>
    </source>
</evidence>
<dbReference type="InterPro" id="IPR010139">
    <property type="entry name" value="Imidazole-glycPsynth_HisH"/>
</dbReference>
<dbReference type="PROSITE" id="PS51274">
    <property type="entry name" value="GATASE_COBBQ"/>
    <property type="match status" value="1"/>
</dbReference>
<keyword evidence="4" id="KW-0378">Hydrolase</keyword>
<keyword evidence="7" id="KW-0456">Lyase</keyword>
<proteinExistence type="inferred from homology"/>
<dbReference type="GO" id="GO:0004359">
    <property type="term" value="F:glutaminase activity"/>
    <property type="evidence" value="ECO:0007669"/>
    <property type="project" value="UniProtKB-EC"/>
</dbReference>
<name>A0A0F9E1J7_9ZZZZ</name>
<evidence type="ECO:0000256" key="9">
    <source>
        <dbReference type="ARBA" id="ARBA00049534"/>
    </source>
</evidence>
<comment type="catalytic activity">
    <reaction evidence="8">
        <text>5-[(5-phospho-1-deoxy-D-ribulos-1-ylimino)methylamino]-1-(5-phospho-beta-D-ribosyl)imidazole-4-carboxamide + L-glutamine = D-erythro-1-(imidazol-4-yl)glycerol 3-phosphate + 5-amino-1-(5-phospho-beta-D-ribosyl)imidazole-4-carboxamide + L-glutamate + H(+)</text>
        <dbReference type="Rhea" id="RHEA:24793"/>
        <dbReference type="ChEBI" id="CHEBI:15378"/>
        <dbReference type="ChEBI" id="CHEBI:29985"/>
        <dbReference type="ChEBI" id="CHEBI:58278"/>
        <dbReference type="ChEBI" id="CHEBI:58359"/>
        <dbReference type="ChEBI" id="CHEBI:58475"/>
        <dbReference type="ChEBI" id="CHEBI:58525"/>
        <dbReference type="EC" id="4.3.2.10"/>
    </reaction>
</comment>
<dbReference type="GO" id="GO:0000107">
    <property type="term" value="F:imidazoleglycerol-phosphate synthase activity"/>
    <property type="evidence" value="ECO:0007669"/>
    <property type="project" value="TreeGrafter"/>
</dbReference>
<keyword evidence="6" id="KW-0368">Histidine biosynthesis</keyword>
<accession>A0A0F9E1J7</accession>
<dbReference type="Pfam" id="PF00117">
    <property type="entry name" value="GATase"/>
    <property type="match status" value="1"/>
</dbReference>
<dbReference type="GO" id="GO:0016829">
    <property type="term" value="F:lyase activity"/>
    <property type="evidence" value="ECO:0007669"/>
    <property type="project" value="UniProtKB-KW"/>
</dbReference>
<dbReference type="EMBL" id="LAZR01039030">
    <property type="protein sequence ID" value="KKL18023.1"/>
    <property type="molecule type" value="Genomic_DNA"/>
</dbReference>
<dbReference type="InterPro" id="IPR017926">
    <property type="entry name" value="GATASE"/>
</dbReference>
<dbReference type="CDD" id="cd01748">
    <property type="entry name" value="GATase1_IGP_Synthase"/>
    <property type="match status" value="1"/>
</dbReference>
<dbReference type="InterPro" id="IPR029062">
    <property type="entry name" value="Class_I_gatase-like"/>
</dbReference>
<dbReference type="SUPFAM" id="SSF52317">
    <property type="entry name" value="Class I glutamine amidotransferase-like"/>
    <property type="match status" value="1"/>
</dbReference>
<dbReference type="GO" id="GO:0000105">
    <property type="term" value="P:L-histidine biosynthetic process"/>
    <property type="evidence" value="ECO:0007669"/>
    <property type="project" value="UniProtKB-UniPathway"/>
</dbReference>
<dbReference type="NCBIfam" id="TIGR01855">
    <property type="entry name" value="IMP_synth_hisH"/>
    <property type="match status" value="1"/>
</dbReference>
<feature type="domain" description="Glutamine amidotransferase" evidence="10">
    <location>
        <begin position="7"/>
        <end position="202"/>
    </location>
</feature>
<gene>
    <name evidence="11" type="ORF">LCGC14_2479660</name>
</gene>